<evidence type="ECO:0000313" key="4">
    <source>
        <dbReference type="Proteomes" id="UP000184315"/>
    </source>
</evidence>
<keyword evidence="4" id="KW-1185">Reference proteome</keyword>
<dbReference type="InterPro" id="IPR029063">
    <property type="entry name" value="SAM-dependent_MTases_sf"/>
</dbReference>
<dbReference type="Gene3D" id="6.20.50.110">
    <property type="entry name" value="Methyltransferase, zinc-binding domain"/>
    <property type="match status" value="1"/>
</dbReference>
<dbReference type="Proteomes" id="UP000184315">
    <property type="component" value="Unassembled WGS sequence"/>
</dbReference>
<evidence type="ECO:0000256" key="1">
    <source>
        <dbReference type="SAM" id="Coils"/>
    </source>
</evidence>
<sequence>MLNQLHDMSHSSPNTCRLCGASLSQEPIIKLENVPCGAHVFPTKEQLNTDVAVNLNIYQCSSCSLVQLGGEQVTYADQVTSAHGYSPKMLEHRRKQADHFITQFHLNGKKVMEVGCGDGHFMELLAKAGAKPFGIEPSKKSVELGRQKGLPIQYGYMSKSSVVESAPFDAFVTMHVFEHISNPNEFLQAIYNNLTHDAMGLIEVPSFEKALEGQRIYDFLIDHLSYFTIKTLRFALEKNGFEILNIERDWDGEHIVAIVQKQEQNSLDQLSKSVEQLSQQLTEFIENYLSQGKRIAVWGASHHGMTLLSLAQPKGLAYVVDSSPHKQGRFTPASHLPIVPPSQLITDPVDAVIIMTPRFYDEIIQQLCTDIQFQGDIAVLNGNRLEFSN</sequence>
<dbReference type="InterPro" id="IPR013691">
    <property type="entry name" value="MeTrfase_14"/>
</dbReference>
<feature type="coiled-coil region" evidence="1">
    <location>
        <begin position="260"/>
        <end position="287"/>
    </location>
</feature>
<dbReference type="Gene3D" id="3.40.50.720">
    <property type="entry name" value="NAD(P)-binding Rossmann-like Domain"/>
    <property type="match status" value="1"/>
</dbReference>
<keyword evidence="3" id="KW-0489">Methyltransferase</keyword>
<dbReference type="Gene3D" id="3.40.50.150">
    <property type="entry name" value="Vaccinia Virus protein VP39"/>
    <property type="match status" value="1"/>
</dbReference>
<organism evidence="3 4">
    <name type="scientific">Planktothrix tepida PCC 9214</name>
    <dbReference type="NCBI Taxonomy" id="671072"/>
    <lineage>
        <taxon>Bacteria</taxon>
        <taxon>Bacillati</taxon>
        <taxon>Cyanobacteriota</taxon>
        <taxon>Cyanophyceae</taxon>
        <taxon>Oscillatoriophycideae</taxon>
        <taxon>Oscillatoriales</taxon>
        <taxon>Microcoleaceae</taxon>
        <taxon>Planktothrix</taxon>
    </lineage>
</organism>
<gene>
    <name evidence="3" type="ORF">PL9214650237</name>
</gene>
<proteinExistence type="predicted"/>
<protein>
    <submittedName>
        <fullName evidence="3">Putative methyltransferase</fullName>
    </submittedName>
</protein>
<reference evidence="4" key="1">
    <citation type="submission" date="2015-10" db="EMBL/GenBank/DDBJ databases">
        <authorList>
            <person name="Regsiter A."/>
            <person name="william w."/>
        </authorList>
    </citation>
    <scope>NUCLEOTIDE SEQUENCE [LARGE SCALE GENOMIC DNA]</scope>
</reference>
<keyword evidence="1" id="KW-0175">Coiled coil</keyword>
<dbReference type="AlphaFoldDB" id="A0A1J1LRD1"/>
<dbReference type="GO" id="GO:0008168">
    <property type="term" value="F:methyltransferase activity"/>
    <property type="evidence" value="ECO:0007669"/>
    <property type="project" value="UniProtKB-KW"/>
</dbReference>
<accession>A0A1J1LRD1</accession>
<dbReference type="CDD" id="cd02440">
    <property type="entry name" value="AdoMet_MTases"/>
    <property type="match status" value="1"/>
</dbReference>
<dbReference type="Pfam" id="PF08484">
    <property type="entry name" value="Methyltransf_14"/>
    <property type="match status" value="1"/>
</dbReference>
<dbReference type="Pfam" id="PF13489">
    <property type="entry name" value="Methyltransf_23"/>
    <property type="match status" value="1"/>
</dbReference>
<dbReference type="InterPro" id="IPR038576">
    <property type="entry name" value="Methyltransf_Zn-bd_dom_put_sf"/>
</dbReference>
<evidence type="ECO:0000259" key="2">
    <source>
        <dbReference type="Pfam" id="PF08484"/>
    </source>
</evidence>
<evidence type="ECO:0000313" key="3">
    <source>
        <dbReference type="EMBL" id="CUR34798.1"/>
    </source>
</evidence>
<dbReference type="PANTHER" id="PTHR43861:SF5">
    <property type="entry name" value="BLL5978 PROTEIN"/>
    <property type="match status" value="1"/>
</dbReference>
<dbReference type="SUPFAM" id="SSF53335">
    <property type="entry name" value="S-adenosyl-L-methionine-dependent methyltransferases"/>
    <property type="match status" value="1"/>
</dbReference>
<dbReference type="PANTHER" id="PTHR43861">
    <property type="entry name" value="TRANS-ACONITATE 2-METHYLTRANSFERASE-RELATED"/>
    <property type="match status" value="1"/>
</dbReference>
<dbReference type="GO" id="GO:0032259">
    <property type="term" value="P:methylation"/>
    <property type="evidence" value="ECO:0007669"/>
    <property type="project" value="UniProtKB-KW"/>
</dbReference>
<dbReference type="EMBL" id="CZDF01000172">
    <property type="protein sequence ID" value="CUR34798.1"/>
    <property type="molecule type" value="Genomic_DNA"/>
</dbReference>
<name>A0A1J1LRD1_9CYAN</name>
<dbReference type="STRING" id="671072.PL9214650237"/>
<feature type="domain" description="C-methyltransferase" evidence="2">
    <location>
        <begin position="263"/>
        <end position="369"/>
    </location>
</feature>
<keyword evidence="3" id="KW-0808">Transferase</keyword>